<dbReference type="OrthoDB" id="913718at2759"/>
<accession>A0A9N7MIV2</accession>
<dbReference type="AlphaFoldDB" id="A0A9N7MIV2"/>
<dbReference type="EMBL" id="CACSLK010001140">
    <property type="protein sequence ID" value="CAA0807622.1"/>
    <property type="molecule type" value="Genomic_DNA"/>
</dbReference>
<proteinExistence type="predicted"/>
<gene>
    <name evidence="1" type="ORF">SHERM_10339</name>
</gene>
<keyword evidence="2" id="KW-1185">Reference proteome</keyword>
<reference evidence="1" key="1">
    <citation type="submission" date="2019-12" db="EMBL/GenBank/DDBJ databases">
        <authorList>
            <person name="Scholes J."/>
        </authorList>
    </citation>
    <scope>NUCLEOTIDE SEQUENCE</scope>
</reference>
<protein>
    <submittedName>
        <fullName evidence="1">Ribonuclease H-like superfamily protein</fullName>
    </submittedName>
</protein>
<dbReference type="Proteomes" id="UP001153555">
    <property type="component" value="Unassembled WGS sequence"/>
</dbReference>
<name>A0A9N7MIV2_STRHE</name>
<comment type="caution">
    <text evidence="1">The sequence shown here is derived from an EMBL/GenBank/DDBJ whole genome shotgun (WGS) entry which is preliminary data.</text>
</comment>
<evidence type="ECO:0000313" key="1">
    <source>
        <dbReference type="EMBL" id="CAA0807622.1"/>
    </source>
</evidence>
<sequence length="205" mass="23205">MGFKCLVSFNQALISKQLWRLLKNPDILMSKVLKSKYYPSCSLWEAQHKTADSWLWSTWLKSRNFLRKGVLQNVGDGCNTSIWSDPWLAGTPNLSPSSGFISDRLKLNKVSDLMCADGSTWDQDLIEQSFSPEEASLILNTPLSRKGQKDLLYWHPHKKGIFTVKFAYSLILASKKTLPILPESSSTKSIEAKGATELADVFRRF</sequence>
<organism evidence="1 2">
    <name type="scientific">Striga hermonthica</name>
    <name type="common">Purple witchweed</name>
    <name type="synonym">Buchnera hermonthica</name>
    <dbReference type="NCBI Taxonomy" id="68872"/>
    <lineage>
        <taxon>Eukaryota</taxon>
        <taxon>Viridiplantae</taxon>
        <taxon>Streptophyta</taxon>
        <taxon>Embryophyta</taxon>
        <taxon>Tracheophyta</taxon>
        <taxon>Spermatophyta</taxon>
        <taxon>Magnoliopsida</taxon>
        <taxon>eudicotyledons</taxon>
        <taxon>Gunneridae</taxon>
        <taxon>Pentapetalae</taxon>
        <taxon>asterids</taxon>
        <taxon>lamiids</taxon>
        <taxon>Lamiales</taxon>
        <taxon>Orobanchaceae</taxon>
        <taxon>Buchnereae</taxon>
        <taxon>Striga</taxon>
    </lineage>
</organism>
<evidence type="ECO:0000313" key="2">
    <source>
        <dbReference type="Proteomes" id="UP001153555"/>
    </source>
</evidence>